<comment type="caution">
    <text evidence="2">The sequence shown here is derived from an EMBL/GenBank/DDBJ whole genome shotgun (WGS) entry which is preliminary data.</text>
</comment>
<name>A0A5J4W0Y3_9EUKA</name>
<protein>
    <submittedName>
        <fullName evidence="2">Uncharacterized protein</fullName>
    </submittedName>
</protein>
<dbReference type="Proteomes" id="UP000324800">
    <property type="component" value="Unassembled WGS sequence"/>
</dbReference>
<proteinExistence type="predicted"/>
<reference evidence="2 3" key="1">
    <citation type="submission" date="2019-03" db="EMBL/GenBank/DDBJ databases">
        <title>Single cell metagenomics reveals metabolic interactions within the superorganism composed of flagellate Streblomastix strix and complex community of Bacteroidetes bacteria on its surface.</title>
        <authorList>
            <person name="Treitli S.C."/>
            <person name="Kolisko M."/>
            <person name="Husnik F."/>
            <person name="Keeling P."/>
            <person name="Hampl V."/>
        </authorList>
    </citation>
    <scope>NUCLEOTIDE SEQUENCE [LARGE SCALE GENOMIC DNA]</scope>
    <source>
        <strain evidence="2">ST1C</strain>
    </source>
</reference>
<organism evidence="2 3">
    <name type="scientific">Streblomastix strix</name>
    <dbReference type="NCBI Taxonomy" id="222440"/>
    <lineage>
        <taxon>Eukaryota</taxon>
        <taxon>Metamonada</taxon>
        <taxon>Preaxostyla</taxon>
        <taxon>Oxymonadida</taxon>
        <taxon>Streblomastigidae</taxon>
        <taxon>Streblomastix</taxon>
    </lineage>
</organism>
<dbReference type="AlphaFoldDB" id="A0A5J4W0Y3"/>
<sequence length="235" mass="27983">MTDRSTDLKEIKEISENKSFIQIIESSPLSTDPYSDSDNIETPQSKQRKRISINFNDNESSDEYSDDGEFHQEDTRHVDDKSEDELEIIRLDQEEDELLDQIIRGAFYYETETPKMSFYALKELLPEKQMIYVSKRLLFFAHHTSYPFIITSDSSLCDKTSNLIEPQARTDICIHCHHADNIFLLMHRQKLKFEQLKVPQQQILIFWKLHISYDDYQRDQLEMQIQNLFFGEPYH</sequence>
<dbReference type="EMBL" id="SNRW01004090">
    <property type="protein sequence ID" value="KAA6388169.1"/>
    <property type="molecule type" value="Genomic_DNA"/>
</dbReference>
<evidence type="ECO:0000256" key="1">
    <source>
        <dbReference type="SAM" id="MobiDB-lite"/>
    </source>
</evidence>
<feature type="compositionally biased region" description="Polar residues" evidence="1">
    <location>
        <begin position="26"/>
        <end position="45"/>
    </location>
</feature>
<feature type="region of interest" description="Disordered" evidence="1">
    <location>
        <begin position="26"/>
        <end position="82"/>
    </location>
</feature>
<evidence type="ECO:0000313" key="2">
    <source>
        <dbReference type="EMBL" id="KAA6388169.1"/>
    </source>
</evidence>
<accession>A0A5J4W0Y3</accession>
<gene>
    <name evidence="2" type="ORF">EZS28_016303</name>
</gene>
<evidence type="ECO:0000313" key="3">
    <source>
        <dbReference type="Proteomes" id="UP000324800"/>
    </source>
</evidence>
<feature type="compositionally biased region" description="Basic and acidic residues" evidence="1">
    <location>
        <begin position="68"/>
        <end position="80"/>
    </location>
</feature>